<dbReference type="VEuPathDB" id="VectorBase:ASTEI06378"/>
<reference evidence="3" key="1">
    <citation type="journal article" date="2014" name="Genome Biol.">
        <title>Genome analysis of a major urban malaria vector mosquito, Anopheles stephensi.</title>
        <authorList>
            <person name="Jiang X."/>
            <person name="Peery A."/>
            <person name="Hall A.B."/>
            <person name="Sharma A."/>
            <person name="Chen X.G."/>
            <person name="Waterhouse R.M."/>
            <person name="Komissarov A."/>
            <person name="Riehle M.M."/>
            <person name="Shouche Y."/>
            <person name="Sharakhova M.V."/>
            <person name="Lawson D."/>
            <person name="Pakpour N."/>
            <person name="Arensburger P."/>
            <person name="Davidson V.L."/>
            <person name="Eiglmeier K."/>
            <person name="Emrich S."/>
            <person name="George P."/>
            <person name="Kennedy R.C."/>
            <person name="Mane S.P."/>
            <person name="Maslen G."/>
            <person name="Oringanje C."/>
            <person name="Qi Y."/>
            <person name="Settlage R."/>
            <person name="Tojo M."/>
            <person name="Tubio J.M."/>
            <person name="Unger M.F."/>
            <person name="Wang B."/>
            <person name="Vernick K.D."/>
            <person name="Ribeiro J.M."/>
            <person name="James A.A."/>
            <person name="Michel K."/>
            <person name="Riehle M.A."/>
            <person name="Luckhart S."/>
            <person name="Sharakhov I.V."/>
            <person name="Tu Z."/>
        </authorList>
    </citation>
    <scope>NUCLEOTIDE SEQUENCE [LARGE SCALE GENOMIC DNA]</scope>
    <source>
        <strain evidence="3">Indian</strain>
    </source>
</reference>
<proteinExistence type="predicted"/>
<sequence length="61" mass="6880">MATPPTEGEIRVGPGHQVNDIYPVELTQRAEPTKPQWDERDRDTLPRTRGTPRGWIVAASQ</sequence>
<evidence type="ECO:0000313" key="3">
    <source>
        <dbReference type="Proteomes" id="UP000076408"/>
    </source>
</evidence>
<dbReference type="EnsemblMetazoa" id="ASTEI06378-RA">
    <property type="protein sequence ID" value="ASTEI06378-PA"/>
    <property type="gene ID" value="ASTEI06378"/>
</dbReference>
<feature type="region of interest" description="Disordered" evidence="1">
    <location>
        <begin position="26"/>
        <end position="61"/>
    </location>
</feature>
<reference evidence="2" key="2">
    <citation type="submission" date="2020-05" db="UniProtKB">
        <authorList>
            <consortium name="EnsemblMetazoa"/>
        </authorList>
    </citation>
    <scope>IDENTIFICATION</scope>
    <source>
        <strain evidence="2">Indian</strain>
    </source>
</reference>
<evidence type="ECO:0000313" key="2">
    <source>
        <dbReference type="EnsemblMetazoa" id="ASTEI06378-PA"/>
    </source>
</evidence>
<dbReference type="AlphaFoldDB" id="A0A182YD42"/>
<protein>
    <submittedName>
        <fullName evidence="2">Uncharacterized protein</fullName>
    </submittedName>
</protein>
<keyword evidence="3" id="KW-1185">Reference proteome</keyword>
<feature type="compositionally biased region" description="Basic and acidic residues" evidence="1">
    <location>
        <begin position="36"/>
        <end position="46"/>
    </location>
</feature>
<accession>A0A182YD42</accession>
<organism evidence="2 3">
    <name type="scientific">Anopheles stephensi</name>
    <name type="common">Indo-Pakistan malaria mosquito</name>
    <dbReference type="NCBI Taxonomy" id="30069"/>
    <lineage>
        <taxon>Eukaryota</taxon>
        <taxon>Metazoa</taxon>
        <taxon>Ecdysozoa</taxon>
        <taxon>Arthropoda</taxon>
        <taxon>Hexapoda</taxon>
        <taxon>Insecta</taxon>
        <taxon>Pterygota</taxon>
        <taxon>Neoptera</taxon>
        <taxon>Endopterygota</taxon>
        <taxon>Diptera</taxon>
        <taxon>Nematocera</taxon>
        <taxon>Culicoidea</taxon>
        <taxon>Culicidae</taxon>
        <taxon>Anophelinae</taxon>
        <taxon>Anopheles</taxon>
    </lineage>
</organism>
<dbReference type="Proteomes" id="UP000076408">
    <property type="component" value="Unassembled WGS sequence"/>
</dbReference>
<evidence type="ECO:0000256" key="1">
    <source>
        <dbReference type="SAM" id="MobiDB-lite"/>
    </source>
</evidence>
<name>A0A182YD42_ANOST</name>